<dbReference type="InterPro" id="IPR009704">
    <property type="entry name" value="EURL_prot"/>
</dbReference>
<proteinExistence type="predicted"/>
<comment type="caution">
    <text evidence="1">The sequence shown here is derived from an EMBL/GenBank/DDBJ whole genome shotgun (WGS) entry which is preliminary data.</text>
</comment>
<accession>A0ABN9H0D0</accession>
<gene>
    <name evidence="1" type="ORF">SPARVUS_LOCUS15061416</name>
</gene>
<sequence length="232" mass="26855">MYGKENNDFGLHTNQYISIVLCFPGIPRSDLLHTKSVRGHKDCFEKYHKIANQDCSRSKLTKSPYEEVKTILSKKISWIVQYAQNKDLYADTECSKPTQQKLYKFRQLNDRSLLPQHDSQVPRYSEKWLDTGARSLSSCRQGVLEQSNSLQNPRTAFCHGQLWPSTSQSQSSENSALESRPTAQRIYQHYSKEQCKSSIPHPKIYFVIKTYFSTGPCCSVTHWYMLGRDLNL</sequence>
<name>A0ABN9H0D0_9NEOB</name>
<dbReference type="PANTHER" id="PTHR15961">
    <property type="entry name" value="PROTEIN EURL HOMOLOG"/>
    <property type="match status" value="1"/>
</dbReference>
<evidence type="ECO:0000313" key="2">
    <source>
        <dbReference type="Proteomes" id="UP001162483"/>
    </source>
</evidence>
<reference evidence="1" key="1">
    <citation type="submission" date="2023-05" db="EMBL/GenBank/DDBJ databases">
        <authorList>
            <person name="Stuckert A."/>
        </authorList>
    </citation>
    <scope>NUCLEOTIDE SEQUENCE</scope>
</reference>
<dbReference type="Proteomes" id="UP001162483">
    <property type="component" value="Unassembled WGS sequence"/>
</dbReference>
<keyword evidence="2" id="KW-1185">Reference proteome</keyword>
<organism evidence="1 2">
    <name type="scientific">Staurois parvus</name>
    <dbReference type="NCBI Taxonomy" id="386267"/>
    <lineage>
        <taxon>Eukaryota</taxon>
        <taxon>Metazoa</taxon>
        <taxon>Chordata</taxon>
        <taxon>Craniata</taxon>
        <taxon>Vertebrata</taxon>
        <taxon>Euteleostomi</taxon>
        <taxon>Amphibia</taxon>
        <taxon>Batrachia</taxon>
        <taxon>Anura</taxon>
        <taxon>Neobatrachia</taxon>
        <taxon>Ranoidea</taxon>
        <taxon>Ranidae</taxon>
        <taxon>Staurois</taxon>
    </lineage>
</organism>
<dbReference type="Pfam" id="PF06937">
    <property type="entry name" value="EURL"/>
    <property type="match status" value="1"/>
</dbReference>
<evidence type="ECO:0000313" key="1">
    <source>
        <dbReference type="EMBL" id="CAI9614507.1"/>
    </source>
</evidence>
<protein>
    <submittedName>
        <fullName evidence="1">Uncharacterized protein</fullName>
    </submittedName>
</protein>
<dbReference type="EMBL" id="CATNWA010019694">
    <property type="protein sequence ID" value="CAI9614507.1"/>
    <property type="molecule type" value="Genomic_DNA"/>
</dbReference>
<dbReference type="PANTHER" id="PTHR15961:SF3">
    <property type="entry name" value="PROTEIN EURL HOMOLOG"/>
    <property type="match status" value="1"/>
</dbReference>